<dbReference type="Gene3D" id="1.20.5.170">
    <property type="match status" value="1"/>
</dbReference>
<dbReference type="Pfam" id="PF00170">
    <property type="entry name" value="bZIP_1"/>
    <property type="match status" value="1"/>
</dbReference>
<proteinExistence type="predicted"/>
<feature type="compositionally biased region" description="Low complexity" evidence="4">
    <location>
        <begin position="190"/>
        <end position="201"/>
    </location>
</feature>
<dbReference type="SUPFAM" id="SSF57959">
    <property type="entry name" value="Leucine zipper domain"/>
    <property type="match status" value="1"/>
</dbReference>
<organism evidence="6 7">
    <name type="scientific">Puccinia triticina</name>
    <dbReference type="NCBI Taxonomy" id="208348"/>
    <lineage>
        <taxon>Eukaryota</taxon>
        <taxon>Fungi</taxon>
        <taxon>Dikarya</taxon>
        <taxon>Basidiomycota</taxon>
        <taxon>Pucciniomycotina</taxon>
        <taxon>Pucciniomycetes</taxon>
        <taxon>Pucciniales</taxon>
        <taxon>Pucciniaceae</taxon>
        <taxon>Puccinia</taxon>
    </lineage>
</organism>
<sequence length="301" mass="33016">MSASNLPLSPTSSSSGGFHPDLTSASGLNRKAIPSDTLIPLADLESSSFGLPPTPKTPDFGLEAPAVPYANGTYTRHVHSQPGYTKNNANTRKEQNRNAQRAFRARKEKHLQDLQDRIDEMVAKQEPLLEENRCLKQLVHQLEEENRTLNTYKTVFELMASHNFLITTSPPQAEMQSELSPTFRASNGYPQSTPPSQLSSLRKNVTNNNNLDTGSHSIASQSSAHSCLFQTTPPGASQLLPPHDYPDMASILPPPAMPGYNSNTIESVEICQFPNSNYLEPKQPQPETLTLLGLLQFPAAL</sequence>
<accession>A0ABY7D698</accession>
<feature type="compositionally biased region" description="Polar residues" evidence="4">
    <location>
        <begin position="202"/>
        <end position="214"/>
    </location>
</feature>
<dbReference type="InterPro" id="IPR050936">
    <property type="entry name" value="AP-1-like"/>
</dbReference>
<evidence type="ECO:0000256" key="3">
    <source>
        <dbReference type="SAM" id="Coils"/>
    </source>
</evidence>
<keyword evidence="7" id="KW-1185">Reference proteome</keyword>
<evidence type="ECO:0000313" key="7">
    <source>
        <dbReference type="Proteomes" id="UP001164743"/>
    </source>
</evidence>
<dbReference type="InterPro" id="IPR046347">
    <property type="entry name" value="bZIP_sf"/>
</dbReference>
<evidence type="ECO:0000256" key="4">
    <source>
        <dbReference type="SAM" id="MobiDB-lite"/>
    </source>
</evidence>
<reference evidence="6" key="1">
    <citation type="submission" date="2022-10" db="EMBL/GenBank/DDBJ databases">
        <title>Puccinia triticina Genome sequencing and assembly.</title>
        <authorList>
            <person name="Li C."/>
        </authorList>
    </citation>
    <scope>NUCLEOTIDE SEQUENCE</scope>
    <source>
        <strain evidence="6">Pt15</strain>
    </source>
</reference>
<feature type="region of interest" description="Disordered" evidence="4">
    <location>
        <begin position="79"/>
        <end position="98"/>
    </location>
</feature>
<name>A0ABY7D698_9BASI</name>
<evidence type="ECO:0000256" key="1">
    <source>
        <dbReference type="ARBA" id="ARBA00004123"/>
    </source>
</evidence>
<feature type="region of interest" description="Disordered" evidence="4">
    <location>
        <begin position="176"/>
        <end position="218"/>
    </location>
</feature>
<keyword evidence="2" id="KW-0539">Nucleus</keyword>
<dbReference type="PANTHER" id="PTHR40621:SF6">
    <property type="entry name" value="AP-1-LIKE TRANSCRIPTION FACTOR YAP1-RELATED"/>
    <property type="match status" value="1"/>
</dbReference>
<comment type="subcellular location">
    <subcellularLocation>
        <location evidence="1">Nucleus</location>
    </subcellularLocation>
</comment>
<feature type="coiled-coil region" evidence="3">
    <location>
        <begin position="104"/>
        <end position="155"/>
    </location>
</feature>
<keyword evidence="3" id="KW-0175">Coiled coil</keyword>
<dbReference type="RefSeq" id="XP_053028310.1">
    <property type="nucleotide sequence ID" value="XM_053164332.1"/>
</dbReference>
<feature type="region of interest" description="Disordered" evidence="4">
    <location>
        <begin position="1"/>
        <end position="29"/>
    </location>
</feature>
<dbReference type="PROSITE" id="PS00036">
    <property type="entry name" value="BZIP_BASIC"/>
    <property type="match status" value="1"/>
</dbReference>
<dbReference type="CDD" id="cd14688">
    <property type="entry name" value="bZIP_YAP"/>
    <property type="match status" value="1"/>
</dbReference>
<evidence type="ECO:0000313" key="6">
    <source>
        <dbReference type="EMBL" id="WAQ92755.1"/>
    </source>
</evidence>
<dbReference type="GeneID" id="77805227"/>
<protein>
    <recommendedName>
        <fullName evidence="5">BZIP domain-containing protein</fullName>
    </recommendedName>
</protein>
<dbReference type="PANTHER" id="PTHR40621">
    <property type="entry name" value="TRANSCRIPTION FACTOR KAPC-RELATED"/>
    <property type="match status" value="1"/>
</dbReference>
<dbReference type="SMART" id="SM00338">
    <property type="entry name" value="BRLZ"/>
    <property type="match status" value="1"/>
</dbReference>
<dbReference type="EMBL" id="CP110437">
    <property type="protein sequence ID" value="WAQ92755.1"/>
    <property type="molecule type" value="Genomic_DNA"/>
</dbReference>
<feature type="domain" description="BZIP" evidence="5">
    <location>
        <begin position="92"/>
        <end position="149"/>
    </location>
</feature>
<dbReference type="PROSITE" id="PS50217">
    <property type="entry name" value="BZIP"/>
    <property type="match status" value="1"/>
</dbReference>
<dbReference type="Proteomes" id="UP001164743">
    <property type="component" value="Chromosome 17A"/>
</dbReference>
<gene>
    <name evidence="6" type="ORF">PtA15_17A237</name>
</gene>
<feature type="compositionally biased region" description="Low complexity" evidence="4">
    <location>
        <begin position="1"/>
        <end position="15"/>
    </location>
</feature>
<feature type="compositionally biased region" description="Polar residues" evidence="4">
    <location>
        <begin position="176"/>
        <end position="189"/>
    </location>
</feature>
<evidence type="ECO:0000256" key="2">
    <source>
        <dbReference type="ARBA" id="ARBA00023242"/>
    </source>
</evidence>
<dbReference type="InterPro" id="IPR004827">
    <property type="entry name" value="bZIP"/>
</dbReference>
<evidence type="ECO:0000259" key="5">
    <source>
        <dbReference type="PROSITE" id="PS50217"/>
    </source>
</evidence>